<keyword evidence="3" id="KW-0862">Zinc</keyword>
<dbReference type="SUPFAM" id="SSF55031">
    <property type="entry name" value="Bacterial exopeptidase dimerisation domain"/>
    <property type="match status" value="1"/>
</dbReference>
<feature type="binding site" evidence="3">
    <location>
        <position position="383"/>
    </location>
    <ligand>
        <name>Zn(2+)</name>
        <dbReference type="ChEBI" id="CHEBI:29105"/>
        <label>2</label>
    </ligand>
</feature>
<proteinExistence type="inferred from homology"/>
<dbReference type="CDD" id="cd03884">
    <property type="entry name" value="M20_bAS"/>
    <property type="match status" value="1"/>
</dbReference>
<dbReference type="InterPro" id="IPR002933">
    <property type="entry name" value="Peptidase_M20"/>
</dbReference>
<keyword evidence="2 4" id="KW-0378">Hydrolase</keyword>
<dbReference type="EC" id="3.5.-.-" evidence="4"/>
<dbReference type="InterPro" id="IPR036264">
    <property type="entry name" value="Bact_exopeptidase_dim_dom"/>
</dbReference>
<dbReference type="Proteomes" id="UP000427071">
    <property type="component" value="Chromosome"/>
</dbReference>
<feature type="binding site" evidence="3">
    <location>
        <position position="81"/>
    </location>
    <ligand>
        <name>Zn(2+)</name>
        <dbReference type="ChEBI" id="CHEBI:29105"/>
        <label>1</label>
    </ligand>
</feature>
<accession>A0A6B8VBI7</accession>
<comment type="similarity">
    <text evidence="1">Belongs to the peptidase M20 family.</text>
</comment>
<comment type="cofactor">
    <cofactor evidence="3">
        <name>Zn(2+)</name>
        <dbReference type="ChEBI" id="CHEBI:29105"/>
    </cofactor>
    <text evidence="3">Binds 2 Zn(2+) ions per subunit.</text>
</comment>
<sequence>MTETTQTNFFRDLKNSYSFGATEGGGVDRQAGTEDHASIRRWFIQRCTEEGMRIDIDAVGNIYATFEWVSPHAASIYVGSHLDSQPRGGRFDGTYGVVAGLHAAIALNSKVRAGQLIPRYNLTVTDWFNEEGARFTPSIMGSSVMAGILPLQDALNSTDPNGVSVREALEATGFNGTASPPKIHAYSEIHIEQGRKLDRANTKIGLVTGSWFTQKLEVQILGEQSHTGATLMEDRRDALPAAAEVILLAEELPRKFPAESIVTSIGKIHVEPNSPIVVSREVNLTIDLRSASKEQVLKSRDLLLRSFADIATRRGIEIIAADFDVRETQLFPQLGIDIAESTTADLHVPSLRLETMAGHDAIAMNRIVPALLLFVPSENGVSHCEKEFTADADLEIGLLVLENTVQRLLLGALEGEEG</sequence>
<dbReference type="PANTHER" id="PTHR32494:SF5">
    <property type="entry name" value="ALLANTOATE AMIDOHYDROLASE"/>
    <property type="match status" value="1"/>
</dbReference>
<dbReference type="Pfam" id="PF01546">
    <property type="entry name" value="Peptidase_M20"/>
    <property type="match status" value="1"/>
</dbReference>
<feature type="binding site" evidence="3">
    <location>
        <position position="92"/>
    </location>
    <ligand>
        <name>Zn(2+)</name>
        <dbReference type="ChEBI" id="CHEBI:29105"/>
        <label>2</label>
    </ligand>
</feature>
<dbReference type="NCBIfam" id="TIGR01879">
    <property type="entry name" value="hydantase"/>
    <property type="match status" value="1"/>
</dbReference>
<dbReference type="PIRSF" id="PIRSF001235">
    <property type="entry name" value="Amidase_carbamoylase"/>
    <property type="match status" value="1"/>
</dbReference>
<dbReference type="KEGG" id="ckw:CKALI_03250"/>
<feature type="binding site" evidence="3">
    <location>
        <position position="131"/>
    </location>
    <ligand>
        <name>Zn(2+)</name>
        <dbReference type="ChEBI" id="CHEBI:29105"/>
        <label>2</label>
    </ligand>
</feature>
<dbReference type="GO" id="GO:0016813">
    <property type="term" value="F:hydrolase activity, acting on carbon-nitrogen (but not peptide) bonds, in linear amidines"/>
    <property type="evidence" value="ECO:0007669"/>
    <property type="project" value="InterPro"/>
</dbReference>
<dbReference type="Gene3D" id="3.40.630.10">
    <property type="entry name" value="Zn peptidases"/>
    <property type="match status" value="1"/>
</dbReference>
<organism evidence="4 5">
    <name type="scientific">Corynebacterium kalinowskii</name>
    <dbReference type="NCBI Taxonomy" id="2675216"/>
    <lineage>
        <taxon>Bacteria</taxon>
        <taxon>Bacillati</taxon>
        <taxon>Actinomycetota</taxon>
        <taxon>Actinomycetes</taxon>
        <taxon>Mycobacteriales</taxon>
        <taxon>Corynebacteriaceae</taxon>
        <taxon>Corynebacterium</taxon>
    </lineage>
</organism>
<feature type="binding site" evidence="3">
    <location>
        <position position="92"/>
    </location>
    <ligand>
        <name>Zn(2+)</name>
        <dbReference type="ChEBI" id="CHEBI:29105"/>
        <label>1</label>
    </ligand>
</feature>
<dbReference type="PANTHER" id="PTHR32494">
    <property type="entry name" value="ALLANTOATE DEIMINASE-RELATED"/>
    <property type="match status" value="1"/>
</dbReference>
<dbReference type="Gene3D" id="3.30.70.360">
    <property type="match status" value="1"/>
</dbReference>
<reference evidence="5" key="1">
    <citation type="submission" date="2019-11" db="EMBL/GenBank/DDBJ databases">
        <title>Complete genome sequence of Corynebacterium kalinowskii 1959, a novel Corynebacterium species isolated from soil of a small paddock in Vilsendorf, Germany.</title>
        <authorList>
            <person name="Schaffert L."/>
            <person name="Ruwe M."/>
            <person name="Milse J."/>
            <person name="Hanuschka K."/>
            <person name="Ortseifen V."/>
            <person name="Droste J."/>
            <person name="Brandt D."/>
            <person name="Schlueter L."/>
            <person name="Kutter Y."/>
            <person name="Vinke S."/>
            <person name="Viehoefer P."/>
            <person name="Jacob L."/>
            <person name="Luebke N.-C."/>
            <person name="Schulte-Berndt E."/>
            <person name="Hain C."/>
            <person name="Linder M."/>
            <person name="Schmidt P."/>
            <person name="Wollenschlaeger L."/>
            <person name="Luttermann T."/>
            <person name="Thieme E."/>
            <person name="Hassa J."/>
            <person name="Haak M."/>
            <person name="Wittchen M."/>
            <person name="Mentz A."/>
            <person name="Persicke M."/>
            <person name="Busche T."/>
            <person name="Ruckert C."/>
        </authorList>
    </citation>
    <scope>NUCLEOTIDE SEQUENCE [LARGE SCALE GENOMIC DNA]</scope>
    <source>
        <strain evidence="5">1959</strain>
    </source>
</reference>
<evidence type="ECO:0000313" key="5">
    <source>
        <dbReference type="Proteomes" id="UP000427071"/>
    </source>
</evidence>
<evidence type="ECO:0000256" key="2">
    <source>
        <dbReference type="ARBA" id="ARBA00022801"/>
    </source>
</evidence>
<evidence type="ECO:0000313" key="4">
    <source>
        <dbReference type="EMBL" id="QGU01533.1"/>
    </source>
</evidence>
<dbReference type="InterPro" id="IPR010158">
    <property type="entry name" value="Amidase_Cbmase"/>
</dbReference>
<evidence type="ECO:0000256" key="1">
    <source>
        <dbReference type="ARBA" id="ARBA00006153"/>
    </source>
</evidence>
<dbReference type="EMBL" id="CP046452">
    <property type="protein sequence ID" value="QGU01533.1"/>
    <property type="molecule type" value="Genomic_DNA"/>
</dbReference>
<protein>
    <submittedName>
        <fullName evidence="4">Hydrolase</fullName>
        <ecNumber evidence="4">3.5.-.-</ecNumber>
    </submittedName>
</protein>
<gene>
    <name evidence="4" type="ORF">CKALI_03250</name>
</gene>
<name>A0A6B8VBI7_9CORY</name>
<dbReference type="AlphaFoldDB" id="A0A6B8VBI7"/>
<feature type="binding site" evidence="3">
    <location>
        <position position="190"/>
    </location>
    <ligand>
        <name>Zn(2+)</name>
        <dbReference type="ChEBI" id="CHEBI:29105"/>
        <label>1</label>
    </ligand>
</feature>
<keyword evidence="5" id="KW-1185">Reference proteome</keyword>
<dbReference type="GO" id="GO:0046872">
    <property type="term" value="F:metal ion binding"/>
    <property type="evidence" value="ECO:0007669"/>
    <property type="project" value="UniProtKB-KW"/>
</dbReference>
<dbReference type="SUPFAM" id="SSF53187">
    <property type="entry name" value="Zn-dependent exopeptidases"/>
    <property type="match status" value="1"/>
</dbReference>
<dbReference type="RefSeq" id="WP_156191927.1">
    <property type="nucleotide sequence ID" value="NZ_CP046452.1"/>
</dbReference>
<keyword evidence="3" id="KW-0479">Metal-binding</keyword>
<evidence type="ECO:0000256" key="3">
    <source>
        <dbReference type="PIRSR" id="PIRSR001235-1"/>
    </source>
</evidence>